<dbReference type="EMBL" id="AAQJ02000001">
    <property type="protein sequence ID" value="EDP46763.1"/>
    <property type="molecule type" value="Genomic_DNA"/>
</dbReference>
<comment type="caution">
    <text evidence="2">The sequence shown here is derived from an EMBL/GenBank/DDBJ whole genome shotgun (WGS) entry which is preliminary data.</text>
</comment>
<protein>
    <submittedName>
        <fullName evidence="2">Uncharacterized protein</fullName>
    </submittedName>
</protein>
<gene>
    <name evidence="2" type="ORF">RICGR_0716</name>
</gene>
<feature type="compositionally biased region" description="Polar residues" evidence="1">
    <location>
        <begin position="359"/>
        <end position="369"/>
    </location>
</feature>
<evidence type="ECO:0000313" key="3">
    <source>
        <dbReference type="Proteomes" id="UP000054075"/>
    </source>
</evidence>
<reference evidence="2" key="2">
    <citation type="submission" date="2007-10" db="EMBL/GenBank/DDBJ databases">
        <authorList>
            <person name="Myers G.S."/>
        </authorList>
    </citation>
    <scope>NUCLEOTIDE SEQUENCE [LARGE SCALE GENOMIC DNA]</scope>
</reference>
<evidence type="ECO:0000256" key="1">
    <source>
        <dbReference type="SAM" id="MobiDB-lite"/>
    </source>
</evidence>
<proteinExistence type="predicted"/>
<feature type="compositionally biased region" description="Basic and acidic residues" evidence="1">
    <location>
        <begin position="344"/>
        <end position="358"/>
    </location>
</feature>
<accession>A8PMG0</accession>
<dbReference type="STRING" id="59196.RICGR_0716"/>
<name>A8PMG0_9COXI</name>
<dbReference type="Proteomes" id="UP000054075">
    <property type="component" value="Unassembled WGS sequence"/>
</dbReference>
<dbReference type="OrthoDB" id="4279at2"/>
<sequence>MKKNTAGKIKIFEKRETKFPVHFPENLLETQEQKKKNKTQVAGAPTPKPRRTKKFLPAEQTECANVPLSEAEAAAYSLYKSHHPYDDSTQDYYSNVAYVDSEKSEYENLLLQGVTDDTCTYIDPEGFSLTLPKKKPGYSPYDDSQPSDYCPEGQSVDSRKSEYANLLLLDETDDVRIYLDPEKNCMVIPKKKIESLEAASPGEGASSFCVAPINTQKKRTKKSAMIPNTDKVYYTELDLTPSNQHLFALNPSFTNQKKLETKYQLDSYDQLASVQEQQKKNQRSRSGKPIETVSSLMRNPVVKKKKNRRKANYPGSLSTAFRNLEISTIHEEAVAFGIQQDHEETRPGFFSKNKEKNAESNTPTSQSISDFFFRKGNK</sequence>
<organism evidence="2 3">
    <name type="scientific">Rickettsiella grylli</name>
    <dbReference type="NCBI Taxonomy" id="59196"/>
    <lineage>
        <taxon>Bacteria</taxon>
        <taxon>Pseudomonadati</taxon>
        <taxon>Pseudomonadota</taxon>
        <taxon>Gammaproteobacteria</taxon>
        <taxon>Legionellales</taxon>
        <taxon>Coxiellaceae</taxon>
        <taxon>Rickettsiella</taxon>
    </lineage>
</organism>
<dbReference type="RefSeq" id="WP_006035734.1">
    <property type="nucleotide sequence ID" value="NZ_AAQJ02000001.1"/>
</dbReference>
<feature type="region of interest" description="Disordered" evidence="1">
    <location>
        <begin position="23"/>
        <end position="54"/>
    </location>
</feature>
<reference evidence="2" key="1">
    <citation type="submission" date="2006-04" db="EMBL/GenBank/DDBJ databases">
        <authorList>
            <person name="Seshadri R."/>
            <person name="Federici B.A."/>
        </authorList>
    </citation>
    <scope>NUCLEOTIDE SEQUENCE [LARGE SCALE GENOMIC DNA]</scope>
</reference>
<feature type="region of interest" description="Disordered" evidence="1">
    <location>
        <begin position="344"/>
        <end position="378"/>
    </location>
</feature>
<keyword evidence="3" id="KW-1185">Reference proteome</keyword>
<feature type="region of interest" description="Disordered" evidence="1">
    <location>
        <begin position="133"/>
        <end position="155"/>
    </location>
</feature>
<evidence type="ECO:0000313" key="2">
    <source>
        <dbReference type="EMBL" id="EDP46763.1"/>
    </source>
</evidence>
<dbReference type="AlphaFoldDB" id="A8PMG0"/>